<dbReference type="GO" id="GO:0003729">
    <property type="term" value="F:mRNA binding"/>
    <property type="evidence" value="ECO:0007669"/>
    <property type="project" value="TreeGrafter"/>
</dbReference>
<dbReference type="AlphaFoldDB" id="A0A0N1HUS2"/>
<evidence type="ECO:0000256" key="5">
    <source>
        <dbReference type="SAM" id="MobiDB-lite"/>
    </source>
</evidence>
<dbReference type="InterPro" id="IPR006630">
    <property type="entry name" value="La_HTH"/>
</dbReference>
<comment type="subcellular location">
    <subcellularLocation>
        <location evidence="1">Nucleus</location>
    </subcellularLocation>
</comment>
<feature type="compositionally biased region" description="Basic and acidic residues" evidence="5">
    <location>
        <begin position="23"/>
        <end position="34"/>
    </location>
</feature>
<dbReference type="PANTHER" id="PTHR22792">
    <property type="entry name" value="LUPUS LA PROTEIN-RELATED"/>
    <property type="match status" value="1"/>
</dbReference>
<dbReference type="VEuPathDB" id="FungiDB:AB675_7074"/>
<dbReference type="Proteomes" id="UP000038010">
    <property type="component" value="Unassembled WGS sequence"/>
</dbReference>
<feature type="region of interest" description="Disordered" evidence="5">
    <location>
        <begin position="319"/>
        <end position="480"/>
    </location>
</feature>
<feature type="compositionally biased region" description="Basic and acidic residues" evidence="5">
    <location>
        <begin position="93"/>
        <end position="118"/>
    </location>
</feature>
<feature type="compositionally biased region" description="Basic and acidic residues" evidence="5">
    <location>
        <begin position="42"/>
        <end position="62"/>
    </location>
</feature>
<name>A0A0N1HUS2_9EURO</name>
<keyword evidence="2 4" id="KW-0694">RNA-binding</keyword>
<evidence type="ECO:0000256" key="2">
    <source>
        <dbReference type="ARBA" id="ARBA00022884"/>
    </source>
</evidence>
<accession>A0A0N1HUS2</accession>
<evidence type="ECO:0000259" key="7">
    <source>
        <dbReference type="PROSITE" id="PS50961"/>
    </source>
</evidence>
<dbReference type="InterPro" id="IPR002344">
    <property type="entry name" value="Lupus_La"/>
</dbReference>
<feature type="domain" description="RRM" evidence="6">
    <location>
        <begin position="234"/>
        <end position="313"/>
    </location>
</feature>
<dbReference type="PANTHER" id="PTHR22792:SF140">
    <property type="entry name" value="ACHILLES, ISOFORM A"/>
    <property type="match status" value="1"/>
</dbReference>
<dbReference type="PROSITE" id="PS50102">
    <property type="entry name" value="RRM"/>
    <property type="match status" value="1"/>
</dbReference>
<dbReference type="EMBL" id="LFJN01000005">
    <property type="protein sequence ID" value="KPI43243.1"/>
    <property type="molecule type" value="Genomic_DNA"/>
</dbReference>
<evidence type="ECO:0008006" key="10">
    <source>
        <dbReference type="Google" id="ProtNLM"/>
    </source>
</evidence>
<dbReference type="InterPro" id="IPR045180">
    <property type="entry name" value="La_dom_prot"/>
</dbReference>
<dbReference type="Pfam" id="PF00076">
    <property type="entry name" value="RRM_1"/>
    <property type="match status" value="1"/>
</dbReference>
<dbReference type="GO" id="GO:1990904">
    <property type="term" value="C:ribonucleoprotein complex"/>
    <property type="evidence" value="ECO:0007669"/>
    <property type="project" value="InterPro"/>
</dbReference>
<comment type="caution">
    <text evidence="8">The sequence shown here is derived from an EMBL/GenBank/DDBJ whole genome shotgun (WGS) entry which is preliminary data.</text>
</comment>
<protein>
    <recommendedName>
        <fullName evidence="10">La protein-like protein</fullName>
    </recommendedName>
</protein>
<dbReference type="Pfam" id="PF05383">
    <property type="entry name" value="La"/>
    <property type="match status" value="1"/>
</dbReference>
<evidence type="ECO:0000313" key="8">
    <source>
        <dbReference type="EMBL" id="KPI43243.1"/>
    </source>
</evidence>
<dbReference type="SMART" id="SM00360">
    <property type="entry name" value="RRM"/>
    <property type="match status" value="1"/>
</dbReference>
<dbReference type="InterPro" id="IPR036388">
    <property type="entry name" value="WH-like_DNA-bd_sf"/>
</dbReference>
<dbReference type="GeneID" id="28739294"/>
<evidence type="ECO:0000313" key="9">
    <source>
        <dbReference type="Proteomes" id="UP000038010"/>
    </source>
</evidence>
<evidence type="ECO:0000256" key="3">
    <source>
        <dbReference type="ARBA" id="ARBA00023242"/>
    </source>
</evidence>
<reference evidence="8 9" key="1">
    <citation type="submission" date="2015-06" db="EMBL/GenBank/DDBJ databases">
        <title>Draft genome of the ant-associated black yeast Phialophora attae CBS 131958.</title>
        <authorList>
            <person name="Moreno L.F."/>
            <person name="Stielow B.J."/>
            <person name="de Hoog S."/>
            <person name="Vicente V.A."/>
            <person name="Weiss V.A."/>
            <person name="de Vries M."/>
            <person name="Cruz L.M."/>
            <person name="Souza E.M."/>
        </authorList>
    </citation>
    <scope>NUCLEOTIDE SEQUENCE [LARGE SCALE GENOMIC DNA]</scope>
    <source>
        <strain evidence="8 9">CBS 131958</strain>
    </source>
</reference>
<evidence type="ECO:0000256" key="1">
    <source>
        <dbReference type="ARBA" id="ARBA00004123"/>
    </source>
</evidence>
<dbReference type="SUPFAM" id="SSF54928">
    <property type="entry name" value="RNA-binding domain, RBD"/>
    <property type="match status" value="1"/>
</dbReference>
<dbReference type="GO" id="GO:0006396">
    <property type="term" value="P:RNA processing"/>
    <property type="evidence" value="ECO:0007669"/>
    <property type="project" value="InterPro"/>
</dbReference>
<evidence type="ECO:0000256" key="4">
    <source>
        <dbReference type="PROSITE-ProRule" id="PRU00332"/>
    </source>
</evidence>
<dbReference type="Gene3D" id="3.30.70.330">
    <property type="match status" value="1"/>
</dbReference>
<keyword evidence="9" id="KW-1185">Reference proteome</keyword>
<dbReference type="PROSITE" id="PS50961">
    <property type="entry name" value="HTH_LA"/>
    <property type="match status" value="1"/>
</dbReference>
<dbReference type="Gene3D" id="1.10.10.10">
    <property type="entry name" value="Winged helix-like DNA-binding domain superfamily/Winged helix DNA-binding domain"/>
    <property type="match status" value="1"/>
</dbReference>
<dbReference type="GO" id="GO:0005634">
    <property type="term" value="C:nucleus"/>
    <property type="evidence" value="ECO:0007669"/>
    <property type="project" value="UniProtKB-SubCell"/>
</dbReference>
<gene>
    <name evidence="8" type="ORF">AB675_7074</name>
</gene>
<feature type="compositionally biased region" description="Basic and acidic residues" evidence="5">
    <location>
        <begin position="331"/>
        <end position="349"/>
    </location>
</feature>
<dbReference type="SMART" id="SM00715">
    <property type="entry name" value="LA"/>
    <property type="match status" value="1"/>
</dbReference>
<sequence length="480" mass="54666">MSAEAEVSDALNKPVDSNAQAAEDAKKMLEELSGEKATNGDSEAKPAEKETTNGASEDKKEDQADEGESDKRDRSPEYRRGDRPGRGRGRGRGRGDYGDRRGRGGYGGDRHDRGERRNNIKSQYEQEESDDPVAIRKQVEFYFSDSNLPRDKFLLGQVGGSQNKPVELKILHSFKRMRHFQPFEAIVNAMKESTFLDLCEDDTCVRRKEPLPEALDNGPDKDAIQIFEDRAMPRSVYAKGFGEETPSTQFDIEAFFAEHGTTNAVRLRRTDDKTFKGSVFVEFDSEETAKKFLESDPKPAYKGKELQIMSKKEYCETKVEDIKAGRLAPNKKYEKGGRGRYNDRGDRGGRDKRKRDDEDDRDWRVRRDEDRSKGFKDHKGRDRNGRDRRDDRDRKDSKYKPVEKDDRGIPVVKTSEDKDALKADALAKAKAMVEAENKKQEGTEQENAKHGTKREREEDADDAGEREVKKVDTKEVEAAA</sequence>
<evidence type="ECO:0000259" key="6">
    <source>
        <dbReference type="PROSITE" id="PS50102"/>
    </source>
</evidence>
<dbReference type="CDD" id="cd12291">
    <property type="entry name" value="RRM1_La"/>
    <property type="match status" value="1"/>
</dbReference>
<feature type="compositionally biased region" description="Basic and acidic residues" evidence="5">
    <location>
        <begin position="361"/>
        <end position="480"/>
    </location>
</feature>
<keyword evidence="3" id="KW-0539">Nucleus</keyword>
<dbReference type="RefSeq" id="XP_018003206.1">
    <property type="nucleotide sequence ID" value="XM_018147414.1"/>
</dbReference>
<dbReference type="PRINTS" id="PR00302">
    <property type="entry name" value="LUPUSLA"/>
</dbReference>
<dbReference type="InterPro" id="IPR036390">
    <property type="entry name" value="WH_DNA-bd_sf"/>
</dbReference>
<feature type="region of interest" description="Disordered" evidence="5">
    <location>
        <begin position="1"/>
        <end position="132"/>
    </location>
</feature>
<dbReference type="STRING" id="1664694.A0A0N1HUS2"/>
<organism evidence="8 9">
    <name type="scientific">Cyphellophora attinorum</name>
    <dbReference type="NCBI Taxonomy" id="1664694"/>
    <lineage>
        <taxon>Eukaryota</taxon>
        <taxon>Fungi</taxon>
        <taxon>Dikarya</taxon>
        <taxon>Ascomycota</taxon>
        <taxon>Pezizomycotina</taxon>
        <taxon>Eurotiomycetes</taxon>
        <taxon>Chaetothyriomycetidae</taxon>
        <taxon>Chaetothyriales</taxon>
        <taxon>Cyphellophoraceae</taxon>
        <taxon>Cyphellophora</taxon>
    </lineage>
</organism>
<dbReference type="InterPro" id="IPR035979">
    <property type="entry name" value="RBD_domain_sf"/>
</dbReference>
<proteinExistence type="predicted"/>
<feature type="compositionally biased region" description="Basic and acidic residues" evidence="5">
    <location>
        <begin position="69"/>
        <end position="85"/>
    </location>
</feature>
<dbReference type="SUPFAM" id="SSF46785">
    <property type="entry name" value="Winged helix' DNA-binding domain"/>
    <property type="match status" value="1"/>
</dbReference>
<dbReference type="InterPro" id="IPR000504">
    <property type="entry name" value="RRM_dom"/>
</dbReference>
<dbReference type="InterPro" id="IPR012677">
    <property type="entry name" value="Nucleotide-bd_a/b_plait_sf"/>
</dbReference>
<dbReference type="OrthoDB" id="439993at2759"/>
<feature type="domain" description="HTH La-type RNA-binding" evidence="7">
    <location>
        <begin position="125"/>
        <end position="215"/>
    </location>
</feature>